<sequence length="41" mass="4857">MPELDFGFNLVMDLFWEISKIPRRSGQEEKIAAFLEKFGHE</sequence>
<dbReference type="AlphaFoldDB" id="A0AA96V5Q7"/>
<gene>
    <name evidence="1" type="ORF">MsAm2_07980</name>
</gene>
<keyword evidence="2" id="KW-1185">Reference proteome</keyword>
<proteinExistence type="predicted"/>
<dbReference type="EMBL" id="CP131061">
    <property type="protein sequence ID" value="WNY27014.1"/>
    <property type="molecule type" value="Genomic_DNA"/>
</dbReference>
<accession>A0AA96V5Q7</accession>
<evidence type="ECO:0000313" key="1">
    <source>
        <dbReference type="EMBL" id="WNY27014.1"/>
    </source>
</evidence>
<reference evidence="1 2" key="1">
    <citation type="submission" date="2023-07" db="EMBL/GenBank/DDBJ databases">
        <title>Closed genome sequence of Methanosarcinaceae archaeon Am2.</title>
        <authorList>
            <person name="Poehlein A."/>
            <person name="Protasov E."/>
            <person name="Platt K."/>
            <person name="Reeh H."/>
            <person name="Daniel R."/>
            <person name="Brune A."/>
        </authorList>
    </citation>
    <scope>NUCLEOTIDE SEQUENCE [LARGE SCALE GENOMIC DNA]</scope>
    <source>
        <strain evidence="1 2">Am2</strain>
    </source>
</reference>
<dbReference type="Proteomes" id="UP001304970">
    <property type="component" value="Chromosome"/>
</dbReference>
<evidence type="ECO:0000313" key="2">
    <source>
        <dbReference type="Proteomes" id="UP001304970"/>
    </source>
</evidence>
<name>A0AA96V5Q7_9EURY</name>
<organism evidence="1 2">
    <name type="scientific">Methanolapillus ohkumae</name>
    <dbReference type="NCBI Taxonomy" id="3028298"/>
    <lineage>
        <taxon>Archaea</taxon>
        <taxon>Methanobacteriati</taxon>
        <taxon>Methanobacteriota</taxon>
        <taxon>Stenosarchaea group</taxon>
        <taxon>Methanomicrobia</taxon>
        <taxon>Methanosarcinales</taxon>
        <taxon>Methanosarcinaceae</taxon>
        <taxon>Methanolapillus</taxon>
    </lineage>
</organism>
<protein>
    <submittedName>
        <fullName evidence="1">Uncharacterized protein</fullName>
    </submittedName>
</protein>